<name>A0ABU5QPZ0_9BACT</name>
<proteinExistence type="predicted"/>
<dbReference type="Pfam" id="PF14206">
    <property type="entry name" value="Cys_rich_CPCC"/>
    <property type="match status" value="1"/>
</dbReference>
<comment type="caution">
    <text evidence="2">The sequence shown here is derived from an EMBL/GenBank/DDBJ whole genome shotgun (WGS) entry which is preliminary data.</text>
</comment>
<dbReference type="EMBL" id="JAYFUL010000022">
    <property type="protein sequence ID" value="MEA5258899.1"/>
    <property type="molecule type" value="Genomic_DNA"/>
</dbReference>
<feature type="domain" description="Cysteine-rich CPCC" evidence="1">
    <location>
        <begin position="152"/>
        <end position="226"/>
    </location>
</feature>
<evidence type="ECO:0000259" key="1">
    <source>
        <dbReference type="Pfam" id="PF14206"/>
    </source>
</evidence>
<dbReference type="Pfam" id="PF18143">
    <property type="entry name" value="HAD_SAK_2"/>
    <property type="match status" value="1"/>
</dbReference>
<protein>
    <submittedName>
        <fullName evidence="2">CPCC family cysteine-rich protein</fullName>
    </submittedName>
</protein>
<evidence type="ECO:0000313" key="2">
    <source>
        <dbReference type="EMBL" id="MEA5258899.1"/>
    </source>
</evidence>
<dbReference type="Proteomes" id="UP001304671">
    <property type="component" value="Unassembled WGS sequence"/>
</dbReference>
<sequence length="237" mass="27220">MIILLDIDGVLETTPSWRQPEFLSDGFMRLNENALKNLSILYKVTNASIVLTTTHRINYDEAKWKEIFSTRGLNFETISKLNDKTEISQLLDRGSEIEEWIKTKGANQNYVIIDDDLSINALPDNIKERWVTTKPLIGLDKALLILTINAKFTCPCCGHKTFTEEPNGAYYICPVCFWEDDAIQFDDPNYESGANPTSLKQAQKNFMKFGACDINMKRNVRPPNIEEPKDKNWKPYD</sequence>
<dbReference type="RefSeq" id="WP_323250334.1">
    <property type="nucleotide sequence ID" value="NZ_JAYFUL010000022.1"/>
</dbReference>
<reference evidence="2 3" key="1">
    <citation type="submission" date="2023-12" db="EMBL/GenBank/DDBJ databases">
        <title>Novel species of the genus Arcicella isolated from rivers.</title>
        <authorList>
            <person name="Lu H."/>
        </authorList>
    </citation>
    <scope>NUCLEOTIDE SEQUENCE [LARGE SCALE GENOMIC DNA]</scope>
    <source>
        <strain evidence="2 3">LMG 21963</strain>
    </source>
</reference>
<accession>A0ABU5QPZ0</accession>
<gene>
    <name evidence="2" type="ORF">VB264_13965</name>
</gene>
<keyword evidence="3" id="KW-1185">Reference proteome</keyword>
<dbReference type="InterPro" id="IPR025983">
    <property type="entry name" value="Cys_rich_CPCC"/>
</dbReference>
<evidence type="ECO:0000313" key="3">
    <source>
        <dbReference type="Proteomes" id="UP001304671"/>
    </source>
</evidence>
<organism evidence="2 3">
    <name type="scientific">Arcicella aquatica</name>
    <dbReference type="NCBI Taxonomy" id="217141"/>
    <lineage>
        <taxon>Bacteria</taxon>
        <taxon>Pseudomonadati</taxon>
        <taxon>Bacteroidota</taxon>
        <taxon>Cytophagia</taxon>
        <taxon>Cytophagales</taxon>
        <taxon>Flectobacillaceae</taxon>
        <taxon>Arcicella</taxon>
    </lineage>
</organism>